<feature type="non-terminal residue" evidence="1">
    <location>
        <position position="157"/>
    </location>
</feature>
<comment type="caution">
    <text evidence="1">The sequence shown here is derived from an EMBL/GenBank/DDBJ whole genome shotgun (WGS) entry which is preliminary data.</text>
</comment>
<dbReference type="Proteomes" id="UP001152795">
    <property type="component" value="Unassembled WGS sequence"/>
</dbReference>
<keyword evidence="2" id="KW-1185">Reference proteome</keyword>
<organism evidence="1 2">
    <name type="scientific">Paramuricea clavata</name>
    <name type="common">Red gorgonian</name>
    <name type="synonym">Violescent sea-whip</name>
    <dbReference type="NCBI Taxonomy" id="317549"/>
    <lineage>
        <taxon>Eukaryota</taxon>
        <taxon>Metazoa</taxon>
        <taxon>Cnidaria</taxon>
        <taxon>Anthozoa</taxon>
        <taxon>Octocorallia</taxon>
        <taxon>Malacalcyonacea</taxon>
        <taxon>Plexauridae</taxon>
        <taxon>Paramuricea</taxon>
    </lineage>
</organism>
<reference evidence="1" key="1">
    <citation type="submission" date="2020-04" db="EMBL/GenBank/DDBJ databases">
        <authorList>
            <person name="Alioto T."/>
            <person name="Alioto T."/>
            <person name="Gomez Garrido J."/>
        </authorList>
    </citation>
    <scope>NUCLEOTIDE SEQUENCE</scope>
    <source>
        <strain evidence="1">A484AB</strain>
    </source>
</reference>
<protein>
    <submittedName>
        <fullName evidence="1">Uncharacterized protein</fullName>
    </submittedName>
</protein>
<proteinExistence type="predicted"/>
<dbReference type="EMBL" id="CACRXK020035930">
    <property type="protein sequence ID" value="CAB4044715.1"/>
    <property type="molecule type" value="Genomic_DNA"/>
</dbReference>
<gene>
    <name evidence="1" type="ORF">PACLA_8A071861</name>
</gene>
<dbReference type="AlphaFoldDB" id="A0A6S7KGR7"/>
<sequence>LSRTEDALANARQYQLIQGLLPDSPQGGEELTNAYGMMQSLHEQKQALIASVEIKESAITDLQQAVRNLEHVQRNIKTELETSRRNESIARLRVQQLKNMCDNFYVQVTGLISQAQESEYQTSSLREEISRLRQEVICLSEEIDTLLVTRECTPFAS</sequence>
<evidence type="ECO:0000313" key="1">
    <source>
        <dbReference type="EMBL" id="CAB4044715.1"/>
    </source>
</evidence>
<evidence type="ECO:0000313" key="2">
    <source>
        <dbReference type="Proteomes" id="UP001152795"/>
    </source>
</evidence>
<name>A0A6S7KGR7_PARCT</name>
<accession>A0A6S7KGR7</accession>